<evidence type="ECO:0000313" key="2">
    <source>
        <dbReference type="EnsemblMetazoa" id="CLYHEMP015051.1"/>
    </source>
</evidence>
<organism evidence="2 3">
    <name type="scientific">Clytia hemisphaerica</name>
    <dbReference type="NCBI Taxonomy" id="252671"/>
    <lineage>
        <taxon>Eukaryota</taxon>
        <taxon>Metazoa</taxon>
        <taxon>Cnidaria</taxon>
        <taxon>Hydrozoa</taxon>
        <taxon>Hydroidolina</taxon>
        <taxon>Leptothecata</taxon>
        <taxon>Obeliida</taxon>
        <taxon>Clytiidae</taxon>
        <taxon>Clytia</taxon>
    </lineage>
</organism>
<protein>
    <recommendedName>
        <fullName evidence="4">Cnidarian restricted protein</fullName>
    </recommendedName>
</protein>
<dbReference type="AlphaFoldDB" id="A0A7M5WYD1"/>
<evidence type="ECO:0000256" key="1">
    <source>
        <dbReference type="SAM" id="SignalP"/>
    </source>
</evidence>
<feature type="signal peptide" evidence="1">
    <location>
        <begin position="1"/>
        <end position="22"/>
    </location>
</feature>
<keyword evidence="3" id="KW-1185">Reference proteome</keyword>
<evidence type="ECO:0008006" key="4">
    <source>
        <dbReference type="Google" id="ProtNLM"/>
    </source>
</evidence>
<feature type="chain" id="PRO_5029758851" description="Cnidarian restricted protein" evidence="1">
    <location>
        <begin position="23"/>
        <end position="179"/>
    </location>
</feature>
<proteinExistence type="predicted"/>
<evidence type="ECO:0000313" key="3">
    <source>
        <dbReference type="Proteomes" id="UP000594262"/>
    </source>
</evidence>
<sequence length="179" mass="20237">MNFFMFSLAFLVTLNVIGTALGEYPPAVGQKAGEDPCKYHYKYCNGVDPGQYETYDAHVAVQCGANYQLEYCYYCPYGEQIKLISSTENPICLPGYTTYTAHIEEVHYEYCKNKYCEGKSKGRYTIDNSYLAPFIIECEGNCRAKHCYFCKGEDEISDPAVNPEKPPTCNAPQTFGDFI</sequence>
<dbReference type="GeneID" id="136800426"/>
<dbReference type="RefSeq" id="XP_066913184.1">
    <property type="nucleotide sequence ID" value="XM_067057083.1"/>
</dbReference>
<accession>A0A7M5WYD1</accession>
<name>A0A7M5WYD1_9CNID</name>
<reference evidence="2" key="1">
    <citation type="submission" date="2021-01" db="UniProtKB">
        <authorList>
            <consortium name="EnsemblMetazoa"/>
        </authorList>
    </citation>
    <scope>IDENTIFICATION</scope>
</reference>
<dbReference type="Proteomes" id="UP000594262">
    <property type="component" value="Unplaced"/>
</dbReference>
<keyword evidence="1" id="KW-0732">Signal</keyword>
<dbReference type="EnsemblMetazoa" id="CLYHEMT015051.1">
    <property type="protein sequence ID" value="CLYHEMP015051.1"/>
    <property type="gene ID" value="CLYHEMG015051"/>
</dbReference>